<evidence type="ECO:0000313" key="4">
    <source>
        <dbReference type="EMBL" id="MFC0513065.1"/>
    </source>
</evidence>
<dbReference type="InterPro" id="IPR001647">
    <property type="entry name" value="HTH_TetR"/>
</dbReference>
<dbReference type="InterPro" id="IPR009057">
    <property type="entry name" value="Homeodomain-like_sf"/>
</dbReference>
<gene>
    <name evidence="4" type="ORF">ACFFGT_02600</name>
</gene>
<dbReference type="PANTHER" id="PTHR43479">
    <property type="entry name" value="ACREF/ENVCD OPERON REPRESSOR-RELATED"/>
    <property type="match status" value="1"/>
</dbReference>
<evidence type="ECO:0000256" key="2">
    <source>
        <dbReference type="PROSITE-ProRule" id="PRU00335"/>
    </source>
</evidence>
<protein>
    <submittedName>
        <fullName evidence="4">TetR/AcrR family transcriptional regulator</fullName>
    </submittedName>
</protein>
<dbReference type="Pfam" id="PF00440">
    <property type="entry name" value="TetR_N"/>
    <property type="match status" value="1"/>
</dbReference>
<dbReference type="PROSITE" id="PS50977">
    <property type="entry name" value="HTH_TETR_2"/>
    <property type="match status" value="1"/>
</dbReference>
<proteinExistence type="predicted"/>
<evidence type="ECO:0000256" key="1">
    <source>
        <dbReference type="ARBA" id="ARBA00023125"/>
    </source>
</evidence>
<feature type="domain" description="HTH tetR-type" evidence="3">
    <location>
        <begin position="11"/>
        <end position="71"/>
    </location>
</feature>
<dbReference type="Gene3D" id="1.10.357.10">
    <property type="entry name" value="Tetracycline Repressor, domain 2"/>
    <property type="match status" value="1"/>
</dbReference>
<accession>A0ABV6L371</accession>
<evidence type="ECO:0000259" key="3">
    <source>
        <dbReference type="PROSITE" id="PS50977"/>
    </source>
</evidence>
<dbReference type="SUPFAM" id="SSF46689">
    <property type="entry name" value="Homeodomain-like"/>
    <property type="match status" value="1"/>
</dbReference>
<evidence type="ECO:0000313" key="5">
    <source>
        <dbReference type="Proteomes" id="UP001589828"/>
    </source>
</evidence>
<dbReference type="EMBL" id="JBHLTS010000004">
    <property type="protein sequence ID" value="MFC0513065.1"/>
    <property type="molecule type" value="Genomic_DNA"/>
</dbReference>
<dbReference type="InterPro" id="IPR050624">
    <property type="entry name" value="HTH-type_Tx_Regulator"/>
</dbReference>
<dbReference type="InterPro" id="IPR036271">
    <property type="entry name" value="Tet_transcr_reg_TetR-rel_C_sf"/>
</dbReference>
<dbReference type="PANTHER" id="PTHR43479:SF7">
    <property type="entry name" value="TETR-FAMILY TRANSCRIPTIONAL REGULATOR"/>
    <property type="match status" value="1"/>
</dbReference>
<organism evidence="4 5">
    <name type="scientific">Mucilaginibacter angelicae</name>
    <dbReference type="NCBI Taxonomy" id="869718"/>
    <lineage>
        <taxon>Bacteria</taxon>
        <taxon>Pseudomonadati</taxon>
        <taxon>Bacteroidota</taxon>
        <taxon>Sphingobacteriia</taxon>
        <taxon>Sphingobacteriales</taxon>
        <taxon>Sphingobacteriaceae</taxon>
        <taxon>Mucilaginibacter</taxon>
    </lineage>
</organism>
<feature type="DNA-binding region" description="H-T-H motif" evidence="2">
    <location>
        <begin position="34"/>
        <end position="53"/>
    </location>
</feature>
<sequence length="201" mass="23496">MKLYKMRNRDTEKENLVKQKAIEFLVTEGFEGFTVSKLAKICGISIATLYIYYKDKDDLIVQIAREEITKMRIAILQGFDPMAGFEEGLRIQWKNRYEYLMKNPVVSLLLEQLRTSSYQDQIYTGFRDDYHDSINRFMENVVARGEISAMPLELYWSVAFSPLVTLIRAHHEGQRPGGKPFKFTEAILWQCFDFVVKGLKI</sequence>
<name>A0ABV6L371_9SPHI</name>
<comment type="caution">
    <text evidence="4">The sequence shown here is derived from an EMBL/GenBank/DDBJ whole genome shotgun (WGS) entry which is preliminary data.</text>
</comment>
<dbReference type="SUPFAM" id="SSF48498">
    <property type="entry name" value="Tetracyclin repressor-like, C-terminal domain"/>
    <property type="match status" value="1"/>
</dbReference>
<keyword evidence="5" id="KW-1185">Reference proteome</keyword>
<reference evidence="4 5" key="1">
    <citation type="submission" date="2024-09" db="EMBL/GenBank/DDBJ databases">
        <authorList>
            <person name="Sun Q."/>
            <person name="Mori K."/>
        </authorList>
    </citation>
    <scope>NUCLEOTIDE SEQUENCE [LARGE SCALE GENOMIC DNA]</scope>
    <source>
        <strain evidence="4 5">NCAIM B.02415</strain>
    </source>
</reference>
<dbReference type="RefSeq" id="WP_377020938.1">
    <property type="nucleotide sequence ID" value="NZ_JBHLTS010000004.1"/>
</dbReference>
<keyword evidence="1 2" id="KW-0238">DNA-binding</keyword>
<dbReference type="Proteomes" id="UP001589828">
    <property type="component" value="Unassembled WGS sequence"/>
</dbReference>